<evidence type="ECO:0000259" key="11">
    <source>
        <dbReference type="Pfam" id="PF08546"/>
    </source>
</evidence>
<reference evidence="12 13" key="1">
    <citation type="journal article" date="2014" name="Nature">
        <title>An environmental bacterial taxon with a large and distinct metabolic repertoire.</title>
        <authorList>
            <person name="Wilson M.C."/>
            <person name="Mori T."/>
            <person name="Ruckert C."/>
            <person name="Uria A.R."/>
            <person name="Helf M.J."/>
            <person name="Takada K."/>
            <person name="Gernert C."/>
            <person name="Steffens U.A."/>
            <person name="Heycke N."/>
            <person name="Schmitt S."/>
            <person name="Rinke C."/>
            <person name="Helfrich E.J."/>
            <person name="Brachmann A.O."/>
            <person name="Gurgui C."/>
            <person name="Wakimoto T."/>
            <person name="Kracht M."/>
            <person name="Crusemann M."/>
            <person name="Hentschel U."/>
            <person name="Abe I."/>
            <person name="Matsunaga S."/>
            <person name="Kalinowski J."/>
            <person name="Takeyama H."/>
            <person name="Piel J."/>
        </authorList>
    </citation>
    <scope>NUCLEOTIDE SEQUENCE [LARGE SCALE GENOMIC DNA]</scope>
    <source>
        <strain evidence="13">TSY1</strain>
    </source>
</reference>
<sequence length="326" mass="34409">MTTPFDHHIAIWGVGALGSLFAGYLSTVAQVTMVGHWQEQIQAIQQDGLTIHHADGQTSRYFPAITDHPAALPPIDLALVLVKSHQTASIASAVARVLSPSGVVITLQNGVGNLDALASATGAERATQGVTAQGANIVGLGTVRHAGAGLTHIAVLPERAERIETGIDLLNRAGFETHATGGAESQSLVWGKLAANAGINPLTALLELPNGQLLAEPQRRHFMIAAAREAEAVAAAQDIRLPYPDVAVQVQEVARVTGENISSMLQDVRRQVPTEIDAICGAVVRYGERFRVPTPVNATLLNLIRIKEGGQAIASEDVYRILSQVV</sequence>
<dbReference type="Pfam" id="PF02558">
    <property type="entry name" value="ApbA"/>
    <property type="match status" value="1"/>
</dbReference>
<proteinExistence type="inferred from homology"/>
<feature type="domain" description="Ketopantoate reductase C-terminal" evidence="11">
    <location>
        <begin position="187"/>
        <end position="308"/>
    </location>
</feature>
<dbReference type="InterPro" id="IPR008927">
    <property type="entry name" value="6-PGluconate_DH-like_C_sf"/>
</dbReference>
<dbReference type="Gene3D" id="1.10.1040.10">
    <property type="entry name" value="N-(1-d-carboxylethyl)-l-norvaline Dehydrogenase, domain 2"/>
    <property type="match status" value="1"/>
</dbReference>
<comment type="caution">
    <text evidence="12">The sequence shown here is derived from an EMBL/GenBank/DDBJ whole genome shotgun (WGS) entry which is preliminary data.</text>
</comment>
<evidence type="ECO:0000256" key="5">
    <source>
        <dbReference type="ARBA" id="ARBA00022857"/>
    </source>
</evidence>
<dbReference type="InterPro" id="IPR013332">
    <property type="entry name" value="KPR_N"/>
</dbReference>
<dbReference type="GO" id="GO:0008677">
    <property type="term" value="F:2-dehydropantoate 2-reductase activity"/>
    <property type="evidence" value="ECO:0007669"/>
    <property type="project" value="UniProtKB-EC"/>
</dbReference>
<comment type="function">
    <text evidence="9">Catalyzes the NADPH-dependent reduction of ketopantoate into pantoic acid.</text>
</comment>
<dbReference type="PATRIC" id="fig|1429438.4.peg.5747"/>
<dbReference type="EC" id="1.1.1.169" evidence="3 9"/>
<evidence type="ECO:0000256" key="6">
    <source>
        <dbReference type="ARBA" id="ARBA00023002"/>
    </source>
</evidence>
<comment type="pathway">
    <text evidence="1 9">Cofactor biosynthesis; (R)-pantothenate biosynthesis; (R)-pantoate from 3-methyl-2-oxobutanoate: step 2/2.</text>
</comment>
<dbReference type="Proteomes" id="UP000019141">
    <property type="component" value="Unassembled WGS sequence"/>
</dbReference>
<dbReference type="GO" id="GO:0015940">
    <property type="term" value="P:pantothenate biosynthetic process"/>
    <property type="evidence" value="ECO:0007669"/>
    <property type="project" value="UniProtKB-UniPathway"/>
</dbReference>
<organism evidence="12 13">
    <name type="scientific">Entotheonella factor</name>
    <dbReference type="NCBI Taxonomy" id="1429438"/>
    <lineage>
        <taxon>Bacteria</taxon>
        <taxon>Pseudomonadati</taxon>
        <taxon>Nitrospinota/Tectimicrobiota group</taxon>
        <taxon>Candidatus Tectimicrobiota</taxon>
        <taxon>Candidatus Entotheonellia</taxon>
        <taxon>Candidatus Entotheonellales</taxon>
        <taxon>Candidatus Entotheonellaceae</taxon>
        <taxon>Candidatus Entotheonella</taxon>
    </lineage>
</organism>
<dbReference type="Gene3D" id="3.40.50.720">
    <property type="entry name" value="NAD(P)-binding Rossmann-like Domain"/>
    <property type="match status" value="1"/>
</dbReference>
<dbReference type="InterPro" id="IPR050838">
    <property type="entry name" value="Ketopantoate_reductase"/>
</dbReference>
<dbReference type="InterPro" id="IPR003710">
    <property type="entry name" value="ApbA"/>
</dbReference>
<dbReference type="InterPro" id="IPR013328">
    <property type="entry name" value="6PGD_dom2"/>
</dbReference>
<evidence type="ECO:0000313" key="12">
    <source>
        <dbReference type="EMBL" id="ETW95541.1"/>
    </source>
</evidence>
<feature type="domain" description="Ketopantoate reductase N-terminal" evidence="10">
    <location>
        <begin position="9"/>
        <end position="156"/>
    </location>
</feature>
<evidence type="ECO:0000259" key="10">
    <source>
        <dbReference type="Pfam" id="PF02558"/>
    </source>
</evidence>
<dbReference type="SUPFAM" id="SSF48179">
    <property type="entry name" value="6-phosphogluconate dehydrogenase C-terminal domain-like"/>
    <property type="match status" value="1"/>
</dbReference>
<gene>
    <name evidence="12" type="ORF">ETSY1_30180</name>
</gene>
<dbReference type="Pfam" id="PF08546">
    <property type="entry name" value="ApbA_C"/>
    <property type="match status" value="1"/>
</dbReference>
<dbReference type="UniPathway" id="UPA00028">
    <property type="reaction ID" value="UER00004"/>
</dbReference>
<evidence type="ECO:0000256" key="8">
    <source>
        <dbReference type="ARBA" id="ARBA00048793"/>
    </source>
</evidence>
<comment type="similarity">
    <text evidence="2 9">Belongs to the ketopantoate reductase family.</text>
</comment>
<comment type="catalytic activity">
    <reaction evidence="8 9">
        <text>(R)-pantoate + NADP(+) = 2-dehydropantoate + NADPH + H(+)</text>
        <dbReference type="Rhea" id="RHEA:16233"/>
        <dbReference type="ChEBI" id="CHEBI:11561"/>
        <dbReference type="ChEBI" id="CHEBI:15378"/>
        <dbReference type="ChEBI" id="CHEBI:15980"/>
        <dbReference type="ChEBI" id="CHEBI:57783"/>
        <dbReference type="ChEBI" id="CHEBI:58349"/>
        <dbReference type="EC" id="1.1.1.169"/>
    </reaction>
</comment>
<dbReference type="SUPFAM" id="SSF51735">
    <property type="entry name" value="NAD(P)-binding Rossmann-fold domains"/>
    <property type="match status" value="1"/>
</dbReference>
<evidence type="ECO:0000256" key="4">
    <source>
        <dbReference type="ARBA" id="ARBA00019465"/>
    </source>
</evidence>
<dbReference type="PANTHER" id="PTHR43765:SF2">
    <property type="entry name" value="2-DEHYDROPANTOATE 2-REDUCTASE"/>
    <property type="match status" value="1"/>
</dbReference>
<evidence type="ECO:0000256" key="2">
    <source>
        <dbReference type="ARBA" id="ARBA00007870"/>
    </source>
</evidence>
<dbReference type="GO" id="GO:0050661">
    <property type="term" value="F:NADP binding"/>
    <property type="evidence" value="ECO:0007669"/>
    <property type="project" value="TreeGrafter"/>
</dbReference>
<keyword evidence="13" id="KW-1185">Reference proteome</keyword>
<keyword evidence="5 9" id="KW-0521">NADP</keyword>
<dbReference type="EMBL" id="AZHW01000904">
    <property type="protein sequence ID" value="ETW95541.1"/>
    <property type="molecule type" value="Genomic_DNA"/>
</dbReference>
<name>W4LDY3_ENTF1</name>
<dbReference type="InterPro" id="IPR013752">
    <property type="entry name" value="KPA_reductase"/>
</dbReference>
<evidence type="ECO:0000256" key="9">
    <source>
        <dbReference type="RuleBase" id="RU362068"/>
    </source>
</evidence>
<evidence type="ECO:0000256" key="1">
    <source>
        <dbReference type="ARBA" id="ARBA00004994"/>
    </source>
</evidence>
<dbReference type="NCBIfam" id="TIGR00745">
    <property type="entry name" value="apbA_panE"/>
    <property type="match status" value="1"/>
</dbReference>
<dbReference type="HOGENOM" id="CLU_031468_0_1_7"/>
<dbReference type="InterPro" id="IPR036291">
    <property type="entry name" value="NAD(P)-bd_dom_sf"/>
</dbReference>
<dbReference type="GO" id="GO:0005737">
    <property type="term" value="C:cytoplasm"/>
    <property type="evidence" value="ECO:0007669"/>
    <property type="project" value="TreeGrafter"/>
</dbReference>
<protein>
    <recommendedName>
        <fullName evidence="4 9">2-dehydropantoate 2-reductase</fullName>
        <ecNumber evidence="3 9">1.1.1.169</ecNumber>
    </recommendedName>
    <alternativeName>
        <fullName evidence="7 9">Ketopantoate reductase</fullName>
    </alternativeName>
</protein>
<keyword evidence="6 9" id="KW-0560">Oxidoreductase</keyword>
<dbReference type="AlphaFoldDB" id="W4LDY3"/>
<evidence type="ECO:0000313" key="13">
    <source>
        <dbReference type="Proteomes" id="UP000019141"/>
    </source>
</evidence>
<evidence type="ECO:0000256" key="3">
    <source>
        <dbReference type="ARBA" id="ARBA00013014"/>
    </source>
</evidence>
<evidence type="ECO:0000256" key="7">
    <source>
        <dbReference type="ARBA" id="ARBA00032024"/>
    </source>
</evidence>
<dbReference type="FunFam" id="1.10.1040.10:FF:000017">
    <property type="entry name" value="2-dehydropantoate 2-reductase"/>
    <property type="match status" value="1"/>
</dbReference>
<keyword evidence="9" id="KW-0566">Pantothenate biosynthesis</keyword>
<accession>W4LDY3</accession>
<dbReference type="PANTHER" id="PTHR43765">
    <property type="entry name" value="2-DEHYDROPANTOATE 2-REDUCTASE-RELATED"/>
    <property type="match status" value="1"/>
</dbReference>